<protein>
    <submittedName>
        <fullName evidence="2">Uncharacterized protein</fullName>
    </submittedName>
</protein>
<evidence type="ECO:0000313" key="2">
    <source>
        <dbReference type="EMBL" id="OAQ92409.1"/>
    </source>
</evidence>
<comment type="caution">
    <text evidence="2">The sequence shown here is derived from an EMBL/GenBank/DDBJ whole genome shotgun (WGS) entry which is preliminary data.</text>
</comment>
<name>A0A179HSK5_PURLI</name>
<sequence length="189" mass="20644">MTAPERWRWRLNVVGRRPVGTKASGAKSRSVPCSRLGRDGRAELAQEHAICGSVVAHQTVPGAAFAGSKGGVWYMKLVWDGQMRSPSSRTRAISGTEDARTYVLRRCFVPTYLTYVAAARQRGVLRTHTWHGWVGWSPQPMRSRLSGAGEVGEICPVQVRDAVARPGRGCNGDDASARTSSLIHAFQKV</sequence>
<dbReference type="EMBL" id="LSBI01000003">
    <property type="protein sequence ID" value="OAQ92409.1"/>
    <property type="molecule type" value="Genomic_DNA"/>
</dbReference>
<evidence type="ECO:0000313" key="1">
    <source>
        <dbReference type="EMBL" id="OAQ82371.1"/>
    </source>
</evidence>
<dbReference type="Proteomes" id="UP000078340">
    <property type="component" value="Unassembled WGS sequence"/>
</dbReference>
<accession>A0A179HSK5</accession>
<evidence type="ECO:0000313" key="3">
    <source>
        <dbReference type="Proteomes" id="UP000078340"/>
    </source>
</evidence>
<organism evidence="2 3">
    <name type="scientific">Purpureocillium lilacinum</name>
    <name type="common">Paecilomyces lilacinus</name>
    <dbReference type="NCBI Taxonomy" id="33203"/>
    <lineage>
        <taxon>Eukaryota</taxon>
        <taxon>Fungi</taxon>
        <taxon>Dikarya</taxon>
        <taxon>Ascomycota</taxon>
        <taxon>Pezizomycotina</taxon>
        <taxon>Sordariomycetes</taxon>
        <taxon>Hypocreomycetidae</taxon>
        <taxon>Hypocreales</taxon>
        <taxon>Ophiocordycipitaceae</taxon>
        <taxon>Purpureocillium</taxon>
    </lineage>
</organism>
<proteinExistence type="predicted"/>
<gene>
    <name evidence="1" type="ORF">VFPBJ_04955</name>
    <name evidence="2" type="ORF">VFPFJ_04149</name>
</gene>
<reference evidence="2 3" key="1">
    <citation type="submission" date="2016-02" db="EMBL/GenBank/DDBJ databases">
        <title>Biosynthesis of antibiotic leucinostatins and their inhibition on Phytophthora in bio-control Purpureocillium lilacinum.</title>
        <authorList>
            <person name="Wang G."/>
            <person name="Liu Z."/>
            <person name="Lin R."/>
            <person name="Li E."/>
            <person name="Mao Z."/>
            <person name="Ling J."/>
            <person name="Yin W."/>
            <person name="Xie B."/>
        </authorList>
    </citation>
    <scope>NUCLEOTIDE SEQUENCE [LARGE SCALE GENOMIC DNA]</scope>
    <source>
        <strain evidence="1">PLBJ-1</strain>
        <strain evidence="2">PLFJ-1</strain>
    </source>
</reference>
<dbReference type="EMBL" id="LSBH01000003">
    <property type="protein sequence ID" value="OAQ82371.1"/>
    <property type="molecule type" value="Genomic_DNA"/>
</dbReference>
<dbReference type="Proteomes" id="UP000078240">
    <property type="component" value="Unassembled WGS sequence"/>
</dbReference>
<dbReference type="AlphaFoldDB" id="A0A179HSK5"/>